<name>A0ABV1FR75_9BACT</name>
<keyword evidence="4" id="KW-1185">Reference proteome</keyword>
<feature type="chain" id="PRO_5045924306" evidence="1">
    <location>
        <begin position="19"/>
        <end position="223"/>
    </location>
</feature>
<dbReference type="Pfam" id="PF14730">
    <property type="entry name" value="DUF4468"/>
    <property type="match status" value="1"/>
</dbReference>
<comment type="caution">
    <text evidence="3">The sequence shown here is derived from an EMBL/GenBank/DDBJ whole genome shotgun (WGS) entry which is preliminary data.</text>
</comment>
<evidence type="ECO:0000256" key="1">
    <source>
        <dbReference type="SAM" id="SignalP"/>
    </source>
</evidence>
<accession>A0ABV1FR75</accession>
<reference evidence="3 4" key="1">
    <citation type="submission" date="2024-04" db="EMBL/GenBank/DDBJ databases">
        <title>Human intestinal bacterial collection.</title>
        <authorList>
            <person name="Pauvert C."/>
            <person name="Hitch T.C.A."/>
            <person name="Clavel T."/>
        </authorList>
    </citation>
    <scope>NUCLEOTIDE SEQUENCE [LARGE SCALE GENOMIC DNA]</scope>
    <source>
        <strain evidence="3 4">CLA-AA-H145</strain>
    </source>
</reference>
<dbReference type="Gene3D" id="3.30.530.80">
    <property type="match status" value="1"/>
</dbReference>
<evidence type="ECO:0000313" key="4">
    <source>
        <dbReference type="Proteomes" id="UP001487296"/>
    </source>
</evidence>
<protein>
    <submittedName>
        <fullName evidence="3">DUF4468 domain-containing protein</fullName>
    </submittedName>
</protein>
<dbReference type="Proteomes" id="UP001487296">
    <property type="component" value="Unassembled WGS sequence"/>
</dbReference>
<dbReference type="EMBL" id="JBBNFP010000026">
    <property type="protein sequence ID" value="MEQ2486909.1"/>
    <property type="molecule type" value="Genomic_DNA"/>
</dbReference>
<evidence type="ECO:0000313" key="3">
    <source>
        <dbReference type="EMBL" id="MEQ2486909.1"/>
    </source>
</evidence>
<dbReference type="RefSeq" id="WP_215759985.1">
    <property type="nucleotide sequence ID" value="NZ_JAHKBE010000026.1"/>
</dbReference>
<evidence type="ECO:0000259" key="2">
    <source>
        <dbReference type="Pfam" id="PF14730"/>
    </source>
</evidence>
<organism evidence="3 4">
    <name type="scientific">Hallella faecis</name>
    <dbReference type="NCBI Taxonomy" id="2841596"/>
    <lineage>
        <taxon>Bacteria</taxon>
        <taxon>Pseudomonadati</taxon>
        <taxon>Bacteroidota</taxon>
        <taxon>Bacteroidia</taxon>
        <taxon>Bacteroidales</taxon>
        <taxon>Prevotellaceae</taxon>
        <taxon>Hallella</taxon>
    </lineage>
</organism>
<feature type="signal peptide" evidence="1">
    <location>
        <begin position="1"/>
        <end position="18"/>
    </location>
</feature>
<dbReference type="InterPro" id="IPR027823">
    <property type="entry name" value="DUF4468"/>
</dbReference>
<gene>
    <name evidence="3" type="ORF">AAAT34_07545</name>
</gene>
<sequence>MKKIIFAMMLIFPMMGMAQNTWEAPQNKDKQTKTETTERTSLFEKTTKVIDAKYLAGAVPVVNGNVVFTLDKDVPGMTADQIYDKVRDVLAEVVAEPNQVKEMSKVAVDDKASHTVGARLSEWLVFRKSALSLDQTLFNYQLIAKVSDGHLHLTMERMGYLYEMDRTDTKGMETKAEEWITDEWALNKKGNKLSKYSGKFRCKTIDRKDNIFGRVCKALGVNY</sequence>
<feature type="domain" description="DUF4468" evidence="2">
    <location>
        <begin position="68"/>
        <end position="160"/>
    </location>
</feature>
<proteinExistence type="predicted"/>
<keyword evidence="1" id="KW-0732">Signal</keyword>
<dbReference type="CDD" id="cd12190">
    <property type="entry name" value="Bacova_04320_like"/>
    <property type="match status" value="1"/>
</dbReference>